<accession>A0ABR7FYC9</accession>
<dbReference type="EMBL" id="JACOPD010000002">
    <property type="protein sequence ID" value="MBC5680197.1"/>
    <property type="molecule type" value="Genomic_DNA"/>
</dbReference>
<comment type="caution">
    <text evidence="1">The sequence shown here is derived from an EMBL/GenBank/DDBJ whole genome shotgun (WGS) entry which is preliminary data.</text>
</comment>
<name>A0ABR7FYC9_9FIRM</name>
<keyword evidence="2" id="KW-1185">Reference proteome</keyword>
<organism evidence="1 2">
    <name type="scientific">Lachnospira hominis</name>
    <name type="common">ex Liu et al. 2021</name>
    <dbReference type="NCBI Taxonomy" id="2763051"/>
    <lineage>
        <taxon>Bacteria</taxon>
        <taxon>Bacillati</taxon>
        <taxon>Bacillota</taxon>
        <taxon>Clostridia</taxon>
        <taxon>Lachnospirales</taxon>
        <taxon>Lachnospiraceae</taxon>
        <taxon>Lachnospira</taxon>
    </lineage>
</organism>
<sequence>MIRLAKTEDLNNITDVYSYARKFMAENGNPTQWGTNYPSEQLIENDINNKKMYVIEEENQIHAVFMFDICEDETYEVIKNGQWLSDEEYGVIHRVASDGKIKGVLNKAVDFCSAKKAHLRIDTHKDNKIMQHQIEKNGFKKCGIIKLINGDERIAYEKI</sequence>
<dbReference type="RefSeq" id="WP_186836305.1">
    <property type="nucleotide sequence ID" value="NZ_JACOPD010000002.1"/>
</dbReference>
<gene>
    <name evidence="1" type="ORF">H8S01_04375</name>
</gene>
<evidence type="ECO:0000313" key="2">
    <source>
        <dbReference type="Proteomes" id="UP000628463"/>
    </source>
</evidence>
<protein>
    <submittedName>
        <fullName evidence="1">N-acetyltransferase</fullName>
    </submittedName>
</protein>
<dbReference type="InterPro" id="IPR016181">
    <property type="entry name" value="Acyl_CoA_acyltransferase"/>
</dbReference>
<proteinExistence type="predicted"/>
<dbReference type="SUPFAM" id="SSF55729">
    <property type="entry name" value="Acyl-CoA N-acyltransferases (Nat)"/>
    <property type="match status" value="1"/>
</dbReference>
<dbReference type="Proteomes" id="UP000628463">
    <property type="component" value="Unassembled WGS sequence"/>
</dbReference>
<dbReference type="Gene3D" id="3.40.630.30">
    <property type="match status" value="1"/>
</dbReference>
<reference evidence="1 2" key="1">
    <citation type="submission" date="2020-08" db="EMBL/GenBank/DDBJ databases">
        <title>Genome public.</title>
        <authorList>
            <person name="Liu C."/>
            <person name="Sun Q."/>
        </authorList>
    </citation>
    <scope>NUCLEOTIDE SEQUENCE [LARGE SCALE GENOMIC DNA]</scope>
    <source>
        <strain evidence="1 2">NSJ-43</strain>
    </source>
</reference>
<evidence type="ECO:0000313" key="1">
    <source>
        <dbReference type="EMBL" id="MBC5680197.1"/>
    </source>
</evidence>